<reference evidence="2" key="1">
    <citation type="submission" date="2025-08" db="UniProtKB">
        <authorList>
            <consortium name="RefSeq"/>
        </authorList>
    </citation>
    <scope>IDENTIFICATION</scope>
    <source>
        <tissue evidence="2">Whole organism</tissue>
    </source>
</reference>
<dbReference type="AlphaFoldDB" id="A0A9C6WWN5"/>
<dbReference type="Proteomes" id="UP000504606">
    <property type="component" value="Unplaced"/>
</dbReference>
<dbReference type="InterPro" id="IPR011990">
    <property type="entry name" value="TPR-like_helical_dom_sf"/>
</dbReference>
<organism evidence="1 2">
    <name type="scientific">Frankliniella occidentalis</name>
    <name type="common">Western flower thrips</name>
    <name type="synonym">Euthrips occidentalis</name>
    <dbReference type="NCBI Taxonomy" id="133901"/>
    <lineage>
        <taxon>Eukaryota</taxon>
        <taxon>Metazoa</taxon>
        <taxon>Ecdysozoa</taxon>
        <taxon>Arthropoda</taxon>
        <taxon>Hexapoda</taxon>
        <taxon>Insecta</taxon>
        <taxon>Pterygota</taxon>
        <taxon>Neoptera</taxon>
        <taxon>Paraneoptera</taxon>
        <taxon>Thysanoptera</taxon>
        <taxon>Terebrantia</taxon>
        <taxon>Thripoidea</taxon>
        <taxon>Thripidae</taxon>
        <taxon>Frankliniella</taxon>
    </lineage>
</organism>
<dbReference type="Gene3D" id="1.25.40.10">
    <property type="entry name" value="Tetratricopeptide repeat domain"/>
    <property type="match status" value="1"/>
</dbReference>
<keyword evidence="1" id="KW-1185">Reference proteome</keyword>
<sequence length="330" mass="36766">MASRTSSKPLPVGGLYCPWTWGMCVPENRMTESMTLDRLDGAPTPWHALVDVISLAYSFYSHSRHDDGRRMLVRAYMYLLPHGVFPPAAYPTVYEYREGLRHILDSSWALASEEYDYKRPSPLLRSFVESITPFTSLDAKQRAALIAIQARVNTIPGSNFPESGGFSLGNQGGGESLLRTCIDLSPMEGEWRFRLAEYMDGNIFCSALRKTPDCTLLLARTLLSNTKHVSSALEARSLLDEALSLWPDNPYVLVEGADIIMLLDAGKSIKACTEALRMTERAVQLVGDRAYLRLKLAHICSQLGRSREAGAHLAMARRINPTGAPLFMEY</sequence>
<proteinExistence type="predicted"/>
<name>A0A9C6WWN5_FRAOC</name>
<dbReference type="GeneID" id="113212765"/>
<evidence type="ECO:0000313" key="2">
    <source>
        <dbReference type="RefSeq" id="XP_052124441.1"/>
    </source>
</evidence>
<dbReference type="SUPFAM" id="SSF48452">
    <property type="entry name" value="TPR-like"/>
    <property type="match status" value="1"/>
</dbReference>
<evidence type="ECO:0000313" key="1">
    <source>
        <dbReference type="Proteomes" id="UP000504606"/>
    </source>
</evidence>
<accession>A0A9C6WWN5</accession>
<gene>
    <name evidence="2" type="primary">LOC113212765</name>
</gene>
<protein>
    <submittedName>
        <fullName evidence="2">Uncharacterized protein LOC113212765 isoform X2</fullName>
    </submittedName>
</protein>
<dbReference type="RefSeq" id="XP_052124441.1">
    <property type="nucleotide sequence ID" value="XM_052268481.1"/>
</dbReference>